<reference evidence="1" key="1">
    <citation type="journal article" date="2014" name="Front. Microbiol.">
        <title>High frequency of phylogenetically diverse reductive dehalogenase-homologous genes in deep subseafloor sedimentary metagenomes.</title>
        <authorList>
            <person name="Kawai M."/>
            <person name="Futagami T."/>
            <person name="Toyoda A."/>
            <person name="Takaki Y."/>
            <person name="Nishi S."/>
            <person name="Hori S."/>
            <person name="Arai W."/>
            <person name="Tsubouchi T."/>
            <person name="Morono Y."/>
            <person name="Uchiyama I."/>
            <person name="Ito T."/>
            <person name="Fujiyama A."/>
            <person name="Inagaki F."/>
            <person name="Takami H."/>
        </authorList>
    </citation>
    <scope>NUCLEOTIDE SEQUENCE</scope>
    <source>
        <strain evidence="1">Expedition CK06-06</strain>
    </source>
</reference>
<name>X1H8G6_9ZZZZ</name>
<comment type="caution">
    <text evidence="1">The sequence shown here is derived from an EMBL/GenBank/DDBJ whole genome shotgun (WGS) entry which is preliminary data.</text>
</comment>
<sequence>MRLPYDVFSDEGILESGFGEGFSALFFGAGHVADSPTALRGGAGRQRIRDLVAEGRDYIGVCAGAYLALLPEPKGLALARHELDHPQGGNIFQGFLNVDWPGMSAAPFPLWFQNGPVFSRGTDRVVARFAARQELDADRFSPEATFAVSDFAGRPAALESPFGEGRCVLVSPHLELGSLGIPGFNSLTTAWMQRNCPDEHRAHPNRVPIGRSRRRLLDDLGELGFADQVERPQWSTLKNLLTAPLGNAERRKDGA</sequence>
<proteinExistence type="predicted"/>
<dbReference type="EMBL" id="BARU01029334">
    <property type="protein sequence ID" value="GAH65692.1"/>
    <property type="molecule type" value="Genomic_DNA"/>
</dbReference>
<organism evidence="1">
    <name type="scientific">marine sediment metagenome</name>
    <dbReference type="NCBI Taxonomy" id="412755"/>
    <lineage>
        <taxon>unclassified sequences</taxon>
        <taxon>metagenomes</taxon>
        <taxon>ecological metagenomes</taxon>
    </lineage>
</organism>
<protein>
    <recommendedName>
        <fullName evidence="2">Biotin-protein ligase N-terminal domain-containing protein</fullName>
    </recommendedName>
</protein>
<evidence type="ECO:0008006" key="2">
    <source>
        <dbReference type="Google" id="ProtNLM"/>
    </source>
</evidence>
<accession>X1H8G6</accession>
<gene>
    <name evidence="1" type="ORF">S03H2_46675</name>
</gene>
<evidence type="ECO:0000313" key="1">
    <source>
        <dbReference type="EMBL" id="GAH65692.1"/>
    </source>
</evidence>
<dbReference type="AlphaFoldDB" id="X1H8G6"/>